<dbReference type="PANTHER" id="PTHR36451">
    <property type="entry name" value="PAPS-DEPENDENT SULFOTRANSFERASE STF3"/>
    <property type="match status" value="1"/>
</dbReference>
<feature type="transmembrane region" description="Helical" evidence="1">
    <location>
        <begin position="61"/>
        <end position="81"/>
    </location>
</feature>
<gene>
    <name evidence="2" type="ORF">CCAE0312_LOCUS5769</name>
    <name evidence="3" type="ORF">CCAE0312_LOCUS5770</name>
</gene>
<dbReference type="AlphaFoldDB" id="A0A6T6C4E5"/>
<keyword evidence="1" id="KW-0812">Transmembrane</keyword>
<dbReference type="PANTHER" id="PTHR36451:SF1">
    <property type="entry name" value="OMEGA-HYDROXY-BETA-DIHYDROMENAQUINONE-9 SULFOTRANSFERASE STF3"/>
    <property type="match status" value="1"/>
</dbReference>
<dbReference type="SUPFAM" id="SSF52540">
    <property type="entry name" value="P-loop containing nucleoside triphosphate hydrolases"/>
    <property type="match status" value="1"/>
</dbReference>
<dbReference type="EMBL" id="HBGH01010456">
    <property type="protein sequence ID" value="CAD9233684.1"/>
    <property type="molecule type" value="Transcribed_RNA"/>
</dbReference>
<keyword evidence="1" id="KW-0472">Membrane</keyword>
<dbReference type="Pfam" id="PF13469">
    <property type="entry name" value="Sulfotransfer_3"/>
    <property type="match status" value="1"/>
</dbReference>
<organism evidence="2">
    <name type="scientific">Compsopogon caeruleus</name>
    <dbReference type="NCBI Taxonomy" id="31354"/>
    <lineage>
        <taxon>Eukaryota</taxon>
        <taxon>Rhodophyta</taxon>
        <taxon>Compsopogonophyceae</taxon>
        <taxon>Compsopogonales</taxon>
        <taxon>Compsopogonaceae</taxon>
        <taxon>Compsopogon</taxon>
    </lineage>
</organism>
<dbReference type="InterPro" id="IPR052736">
    <property type="entry name" value="Stf3_sulfotransferase"/>
</dbReference>
<dbReference type="InterPro" id="IPR027417">
    <property type="entry name" value="P-loop_NTPase"/>
</dbReference>
<name>A0A6T6C4E5_9RHOD</name>
<protein>
    <recommendedName>
        <fullName evidence="4">Protein-tyrosine sulfotransferase</fullName>
    </recommendedName>
</protein>
<dbReference type="EMBL" id="HBGH01010455">
    <property type="protein sequence ID" value="CAD9233683.1"/>
    <property type="molecule type" value="Transcribed_RNA"/>
</dbReference>
<evidence type="ECO:0000256" key="1">
    <source>
        <dbReference type="SAM" id="Phobius"/>
    </source>
</evidence>
<keyword evidence="1" id="KW-1133">Transmembrane helix</keyword>
<evidence type="ECO:0000313" key="2">
    <source>
        <dbReference type="EMBL" id="CAD9233683.1"/>
    </source>
</evidence>
<sequence length="407" mass="48001">MVMAAVPVTEPEPWRELFVGFEDQASRLYRSTKNNFLSGWTTWKLLPMMWKYRREIEWRQFWIRAMYLVLLSFFNGICAWVESVRFRKEMVEQGELPDDPVIILGCPRSGTTLIHMCLAADEEQFYSPDLFQVSFPESFLTLNPLRKWMRPLLQGETRPMDNVRLSWELPSEDELAVAALTGGACETMALVFPSQWKSVLHENSIHSASEDVRHRWKEAFTQFCRKITLFESKESQKCTQRRGRRRLLLRSPSHTNHIRQLLQIFPNAEFIFVHRHPLEVFRSSLHMVKSYVPFCTLQHCEPHDLLQYVLENYRTTMNGYLDDRGLIRPGRLFEVGLGELEENLQEGIRRIYHGLGLFDGSIKPSLIHHWKLLADFKKNDHQDVPYLVECQVRTLWRRSFDAFGYAN</sequence>
<reference evidence="2" key="1">
    <citation type="submission" date="2021-01" db="EMBL/GenBank/DDBJ databases">
        <authorList>
            <person name="Corre E."/>
            <person name="Pelletier E."/>
            <person name="Niang G."/>
            <person name="Scheremetjew M."/>
            <person name="Finn R."/>
            <person name="Kale V."/>
            <person name="Holt S."/>
            <person name="Cochrane G."/>
            <person name="Meng A."/>
            <person name="Brown T."/>
            <person name="Cohen L."/>
        </authorList>
    </citation>
    <scope>NUCLEOTIDE SEQUENCE</scope>
    <source>
        <strain evidence="2">SAG 36.94</strain>
    </source>
</reference>
<evidence type="ECO:0000313" key="3">
    <source>
        <dbReference type="EMBL" id="CAD9233684.1"/>
    </source>
</evidence>
<dbReference type="Gene3D" id="3.40.50.300">
    <property type="entry name" value="P-loop containing nucleotide triphosphate hydrolases"/>
    <property type="match status" value="1"/>
</dbReference>
<proteinExistence type="predicted"/>
<evidence type="ECO:0008006" key="4">
    <source>
        <dbReference type="Google" id="ProtNLM"/>
    </source>
</evidence>
<accession>A0A6T6C4E5</accession>